<accession>A0A544QW52</accession>
<gene>
    <name evidence="2" type="ORF">EXD82_04655</name>
</gene>
<dbReference type="OrthoDB" id="2135496at2"/>
<proteinExistence type="predicted"/>
<feature type="domain" description="Uroporphyrinogen decarboxylase (URO-D)" evidence="1">
    <location>
        <begin position="12"/>
        <end position="239"/>
    </location>
</feature>
<dbReference type="GO" id="GO:0006779">
    <property type="term" value="P:porphyrin-containing compound biosynthetic process"/>
    <property type="evidence" value="ECO:0007669"/>
    <property type="project" value="InterPro"/>
</dbReference>
<dbReference type="Proteomes" id="UP000317863">
    <property type="component" value="Unassembled WGS sequence"/>
</dbReference>
<organism evidence="2 3">
    <name type="scientific">Peptacetobacter hominis</name>
    <dbReference type="NCBI Taxonomy" id="2743610"/>
    <lineage>
        <taxon>Bacteria</taxon>
        <taxon>Bacillati</taxon>
        <taxon>Bacillota</taxon>
        <taxon>Clostridia</taxon>
        <taxon>Peptostreptococcales</taxon>
        <taxon>Peptostreptococcaceae</taxon>
        <taxon>Peptacetobacter</taxon>
    </lineage>
</organism>
<dbReference type="AlphaFoldDB" id="A0A544QW52"/>
<dbReference type="SUPFAM" id="SSF51726">
    <property type="entry name" value="UROD/MetE-like"/>
    <property type="match status" value="1"/>
</dbReference>
<dbReference type="PANTHER" id="PTHR47099:SF1">
    <property type="entry name" value="METHYLCOBAMIDE:COM METHYLTRANSFERASE MTBA"/>
    <property type="match status" value="1"/>
</dbReference>
<dbReference type="Gene3D" id="3.20.20.210">
    <property type="match status" value="1"/>
</dbReference>
<dbReference type="EMBL" id="SGJB01000006">
    <property type="protein sequence ID" value="TQQ84919.1"/>
    <property type="molecule type" value="Genomic_DNA"/>
</dbReference>
<keyword evidence="3" id="KW-1185">Reference proteome</keyword>
<evidence type="ECO:0000259" key="1">
    <source>
        <dbReference type="Pfam" id="PF01208"/>
    </source>
</evidence>
<protein>
    <recommendedName>
        <fullName evidence="1">Uroporphyrinogen decarboxylase (URO-D) domain-containing protein</fullName>
    </recommendedName>
</protein>
<dbReference type="InterPro" id="IPR000257">
    <property type="entry name" value="Uroporphyrinogen_deCOase"/>
</dbReference>
<evidence type="ECO:0000313" key="3">
    <source>
        <dbReference type="Proteomes" id="UP000317863"/>
    </source>
</evidence>
<reference evidence="2 3" key="1">
    <citation type="submission" date="2019-02" db="EMBL/GenBank/DDBJ databases">
        <title>Peptostreptococcaceae bacterium ZHW00191 nov., a new bacterium isolated from the human gut.</title>
        <authorList>
            <person name="Zhou H.-W."/>
            <person name="Chen X.-J."/>
        </authorList>
    </citation>
    <scope>NUCLEOTIDE SEQUENCE [LARGE SCALE GENOMIC DNA]</scope>
    <source>
        <strain evidence="2 3">ZHW00191</strain>
    </source>
</reference>
<dbReference type="PANTHER" id="PTHR47099">
    <property type="entry name" value="METHYLCOBAMIDE:COM METHYLTRANSFERASE MTBA"/>
    <property type="match status" value="1"/>
</dbReference>
<dbReference type="Pfam" id="PF01208">
    <property type="entry name" value="URO-D"/>
    <property type="match status" value="1"/>
</dbReference>
<name>A0A544QW52_9FIRM</name>
<comment type="caution">
    <text evidence="2">The sequence shown here is derived from an EMBL/GenBank/DDBJ whole genome shotgun (WGS) entry which is preliminary data.</text>
</comment>
<evidence type="ECO:0000313" key="2">
    <source>
        <dbReference type="EMBL" id="TQQ84919.1"/>
    </source>
</evidence>
<sequence length="279" mass="32399">MILNRCIKKDIEYTDDKIKNLFPKAYTDYRDMIKICIYESKRDKSGYCTIPISEMVFTEAIGGITDISYKDNTVKCSRYRYESIGEMLENISMDMDIKQLLETMKLCEKLLEENIDYIFNISGIMSVMDSMIDITKVLKATRKEADTLKILFNIIEKYMVEYIQKAFENGARIISYSDPPLMKDIIGPKRAVWIAENFTVDFIKKLLKIMPNDAVLHLCPKTVELLEYMDVIELENTDLIEKMYYSEAVKKMSESADIVAGMCINSRMTIKEINVVKLK</sequence>
<dbReference type="InterPro" id="IPR038071">
    <property type="entry name" value="UROD/MetE-like_sf"/>
</dbReference>
<dbReference type="GO" id="GO:0004853">
    <property type="term" value="F:uroporphyrinogen decarboxylase activity"/>
    <property type="evidence" value="ECO:0007669"/>
    <property type="project" value="InterPro"/>
</dbReference>
<dbReference type="RefSeq" id="WP_142535749.1">
    <property type="nucleotide sequence ID" value="NZ_SGJB01000006.1"/>
</dbReference>
<dbReference type="InterPro" id="IPR052024">
    <property type="entry name" value="Methanogen_methyltrans"/>
</dbReference>